<evidence type="ECO:0000313" key="2">
    <source>
        <dbReference type="Proteomes" id="UP000823775"/>
    </source>
</evidence>
<feature type="non-terminal residue" evidence="1">
    <location>
        <position position="122"/>
    </location>
</feature>
<dbReference type="Proteomes" id="UP000823775">
    <property type="component" value="Unassembled WGS sequence"/>
</dbReference>
<proteinExistence type="predicted"/>
<protein>
    <submittedName>
        <fullName evidence="1">Uncharacterized protein</fullName>
    </submittedName>
</protein>
<dbReference type="EMBL" id="JACEIK010000155">
    <property type="protein sequence ID" value="MCD7451206.1"/>
    <property type="molecule type" value="Genomic_DNA"/>
</dbReference>
<feature type="non-terminal residue" evidence="1">
    <location>
        <position position="1"/>
    </location>
</feature>
<reference evidence="1 2" key="1">
    <citation type="journal article" date="2021" name="BMC Genomics">
        <title>Datura genome reveals duplications of psychoactive alkaloid biosynthetic genes and high mutation rate following tissue culture.</title>
        <authorList>
            <person name="Rajewski A."/>
            <person name="Carter-House D."/>
            <person name="Stajich J."/>
            <person name="Litt A."/>
        </authorList>
    </citation>
    <scope>NUCLEOTIDE SEQUENCE [LARGE SCALE GENOMIC DNA]</scope>
    <source>
        <strain evidence="1">AR-01</strain>
    </source>
</reference>
<gene>
    <name evidence="1" type="ORF">HAX54_010094</name>
</gene>
<name>A0ABS8RWR3_DATST</name>
<comment type="caution">
    <text evidence="1">The sequence shown here is derived from an EMBL/GenBank/DDBJ whole genome shotgun (WGS) entry which is preliminary data.</text>
</comment>
<evidence type="ECO:0000313" key="1">
    <source>
        <dbReference type="EMBL" id="MCD7451206.1"/>
    </source>
</evidence>
<organism evidence="1 2">
    <name type="scientific">Datura stramonium</name>
    <name type="common">Jimsonweed</name>
    <name type="synonym">Common thornapple</name>
    <dbReference type="NCBI Taxonomy" id="4076"/>
    <lineage>
        <taxon>Eukaryota</taxon>
        <taxon>Viridiplantae</taxon>
        <taxon>Streptophyta</taxon>
        <taxon>Embryophyta</taxon>
        <taxon>Tracheophyta</taxon>
        <taxon>Spermatophyta</taxon>
        <taxon>Magnoliopsida</taxon>
        <taxon>eudicotyledons</taxon>
        <taxon>Gunneridae</taxon>
        <taxon>Pentapetalae</taxon>
        <taxon>asterids</taxon>
        <taxon>lamiids</taxon>
        <taxon>Solanales</taxon>
        <taxon>Solanaceae</taxon>
        <taxon>Solanoideae</taxon>
        <taxon>Datureae</taxon>
        <taxon>Datura</taxon>
    </lineage>
</organism>
<keyword evidence="2" id="KW-1185">Reference proteome</keyword>
<accession>A0ABS8RWR3</accession>
<sequence length="122" mass="14283">IRNFGIIEDVEDISSLIIAKNWHNSKLQRFIAKTLETVITNIAMRKEEDNRINLGGWLLKSWYFRLSYIPGTTKQAKQHSVEENLHHGWKLEKLSTMNAKVEPLNNCNLSKMMRHTKAPDYM</sequence>